<reference evidence="2 3" key="1">
    <citation type="journal article" date="2014" name="Int. J. Syst. Evol. Microbiol.">
        <title>Complete genome sequence of Corynebacterium casei LMG S-19264T (=DSM 44701T), isolated from a smear-ripened cheese.</title>
        <authorList>
            <consortium name="US DOE Joint Genome Institute (JGI-PGF)"/>
            <person name="Walter F."/>
            <person name="Albersmeier A."/>
            <person name="Kalinowski J."/>
            <person name="Ruckert C."/>
        </authorList>
    </citation>
    <scope>NUCLEOTIDE SEQUENCE [LARGE SCALE GENOMIC DNA]</scope>
    <source>
        <strain evidence="2 3">CGMCC 1.15286</strain>
    </source>
</reference>
<evidence type="ECO:0000259" key="1">
    <source>
        <dbReference type="Pfam" id="PF00561"/>
    </source>
</evidence>
<evidence type="ECO:0000313" key="2">
    <source>
        <dbReference type="EMBL" id="GGG61042.1"/>
    </source>
</evidence>
<organism evidence="2 3">
    <name type="scientific">Paenibacillus radicis</name>
    <name type="common">ex Gao et al. 2016</name>
    <dbReference type="NCBI Taxonomy" id="1737354"/>
    <lineage>
        <taxon>Bacteria</taxon>
        <taxon>Bacillati</taxon>
        <taxon>Bacillota</taxon>
        <taxon>Bacilli</taxon>
        <taxon>Bacillales</taxon>
        <taxon>Paenibacillaceae</taxon>
        <taxon>Paenibacillus</taxon>
    </lineage>
</organism>
<accession>A0A917LX26</accession>
<protein>
    <submittedName>
        <fullName evidence="2">Carboxylesterase nap</fullName>
    </submittedName>
</protein>
<dbReference type="RefSeq" id="WP_188888137.1">
    <property type="nucleotide sequence ID" value="NZ_BMHY01000002.1"/>
</dbReference>
<dbReference type="AlphaFoldDB" id="A0A917LX26"/>
<dbReference type="InterPro" id="IPR000073">
    <property type="entry name" value="AB_hydrolase_1"/>
</dbReference>
<dbReference type="InterPro" id="IPR050266">
    <property type="entry name" value="AB_hydrolase_sf"/>
</dbReference>
<dbReference type="EMBL" id="BMHY01000002">
    <property type="protein sequence ID" value="GGG61042.1"/>
    <property type="molecule type" value="Genomic_DNA"/>
</dbReference>
<dbReference type="Pfam" id="PF00561">
    <property type="entry name" value="Abhydrolase_1"/>
    <property type="match status" value="1"/>
</dbReference>
<gene>
    <name evidence="2" type="primary">nap</name>
    <name evidence="2" type="ORF">GCM10010918_13020</name>
</gene>
<dbReference type="Gene3D" id="3.40.50.1820">
    <property type="entry name" value="alpha/beta hydrolase"/>
    <property type="match status" value="1"/>
</dbReference>
<dbReference type="InterPro" id="IPR029058">
    <property type="entry name" value="AB_hydrolase_fold"/>
</dbReference>
<dbReference type="PANTHER" id="PTHR43798:SF33">
    <property type="entry name" value="HYDROLASE, PUTATIVE (AFU_ORTHOLOGUE AFUA_2G14860)-RELATED"/>
    <property type="match status" value="1"/>
</dbReference>
<dbReference type="Proteomes" id="UP000600247">
    <property type="component" value="Unassembled WGS sequence"/>
</dbReference>
<dbReference type="SUPFAM" id="SSF53474">
    <property type="entry name" value="alpha/beta-Hydrolases"/>
    <property type="match status" value="1"/>
</dbReference>
<name>A0A917LX26_9BACL</name>
<feature type="domain" description="AB hydrolase-1" evidence="1">
    <location>
        <begin position="51"/>
        <end position="277"/>
    </location>
</feature>
<dbReference type="GO" id="GO:0016020">
    <property type="term" value="C:membrane"/>
    <property type="evidence" value="ECO:0007669"/>
    <property type="project" value="TreeGrafter"/>
</dbReference>
<proteinExistence type="predicted"/>
<keyword evidence="3" id="KW-1185">Reference proteome</keyword>
<comment type="caution">
    <text evidence="2">The sequence shown here is derived from an EMBL/GenBank/DDBJ whole genome shotgun (WGS) entry which is preliminary data.</text>
</comment>
<evidence type="ECO:0000313" key="3">
    <source>
        <dbReference type="Proteomes" id="UP000600247"/>
    </source>
</evidence>
<dbReference type="PANTHER" id="PTHR43798">
    <property type="entry name" value="MONOACYLGLYCEROL LIPASE"/>
    <property type="match status" value="1"/>
</dbReference>
<dbReference type="GO" id="GO:0047372">
    <property type="term" value="F:monoacylglycerol lipase activity"/>
    <property type="evidence" value="ECO:0007669"/>
    <property type="project" value="TreeGrafter"/>
</dbReference>
<dbReference type="GO" id="GO:0046464">
    <property type="term" value="P:acylglycerol catabolic process"/>
    <property type="evidence" value="ECO:0007669"/>
    <property type="project" value="TreeGrafter"/>
</dbReference>
<sequence>MQRYKSERGRELIYESYNKLLAAWGVAYEEADIPTTYGSTHIITAGSSANPPLLLLHGTADNAAMMWIYNIQPLSEQFYIIAIDAVGGSGKSEPNAAYKKQFDQAVWLDEVLDALAIRQADIAGVSYGAYLAYHYAIMRPSRVDKIVCMAGRVPSSQFEVMGKMMKAFLPEALFPTEASCKRLLRKLSGPNYAVFEDNKELMQHWFYLLKHFNNKSMMQHKITIFQAEQLASIRDKALFLIGDQDRLSYYPKAITKLEEHRLTYKIIPQAGHAINHEQSEQVNAEIIRYLIG</sequence>